<dbReference type="InterPro" id="IPR029063">
    <property type="entry name" value="SAM-dependent_MTases_sf"/>
</dbReference>
<reference evidence="9" key="1">
    <citation type="submission" date="2023-10" db="EMBL/GenBank/DDBJ databases">
        <title>Genome assembly of Pristionchus species.</title>
        <authorList>
            <person name="Yoshida K."/>
            <person name="Sommer R.J."/>
        </authorList>
    </citation>
    <scope>NUCLEOTIDE SEQUENCE</scope>
    <source>
        <strain evidence="9">RS0144</strain>
    </source>
</reference>
<feature type="binding site" evidence="7">
    <location>
        <position position="155"/>
    </location>
    <ligand>
        <name>S-adenosyl-L-methionine</name>
        <dbReference type="ChEBI" id="CHEBI:59789"/>
    </ligand>
</feature>
<evidence type="ECO:0000256" key="4">
    <source>
        <dbReference type="ARBA" id="ARBA00022679"/>
    </source>
</evidence>
<feature type="non-terminal residue" evidence="9">
    <location>
        <position position="1"/>
    </location>
</feature>
<dbReference type="Pfam" id="PF01728">
    <property type="entry name" value="FtsJ"/>
    <property type="match status" value="1"/>
</dbReference>
<protein>
    <recommendedName>
        <fullName evidence="2">Cap-specific mRNA (nucleoside-2'-O-)-methyltransferase 2</fullName>
        <ecNumber evidence="1">2.1.1.296</ecNumber>
    </recommendedName>
</protein>
<dbReference type="PANTHER" id="PTHR16121:SF2">
    <property type="entry name" value="CAP-SPECIFIC MRNA (NUCLEOSIDE-2'-O-)-METHYLTRANSFERASE 2"/>
    <property type="match status" value="1"/>
</dbReference>
<keyword evidence="4 7" id="KW-0808">Transferase</keyword>
<evidence type="ECO:0000256" key="3">
    <source>
        <dbReference type="ARBA" id="ARBA00022603"/>
    </source>
</evidence>
<keyword evidence="3 7" id="KW-0489">Methyltransferase</keyword>
<comment type="caution">
    <text evidence="9">The sequence shown here is derived from an EMBL/GenBank/DDBJ whole genome shotgun (WGS) entry which is preliminary data.</text>
</comment>
<organism evidence="9 10">
    <name type="scientific">Pristionchus entomophagus</name>
    <dbReference type="NCBI Taxonomy" id="358040"/>
    <lineage>
        <taxon>Eukaryota</taxon>
        <taxon>Metazoa</taxon>
        <taxon>Ecdysozoa</taxon>
        <taxon>Nematoda</taxon>
        <taxon>Chromadorea</taxon>
        <taxon>Rhabditida</taxon>
        <taxon>Rhabditina</taxon>
        <taxon>Diplogasteromorpha</taxon>
        <taxon>Diplogasteroidea</taxon>
        <taxon>Neodiplogasteridae</taxon>
        <taxon>Pristionchus</taxon>
    </lineage>
</organism>
<dbReference type="SUPFAM" id="SSF53335">
    <property type="entry name" value="S-adenosyl-L-methionine-dependent methyltransferases"/>
    <property type="match status" value="1"/>
</dbReference>
<dbReference type="GO" id="GO:0004483">
    <property type="term" value="F:methyltransferase cap1 activity"/>
    <property type="evidence" value="ECO:0007669"/>
    <property type="project" value="UniProtKB-ARBA"/>
</dbReference>
<feature type="binding site" evidence="7">
    <location>
        <position position="136"/>
    </location>
    <ligand>
        <name>S-adenosyl-L-methionine</name>
        <dbReference type="ChEBI" id="CHEBI:59789"/>
    </ligand>
</feature>
<gene>
    <name evidence="9" type="ORF">PENTCL1PPCAC_26547</name>
</gene>
<evidence type="ECO:0000313" key="9">
    <source>
        <dbReference type="EMBL" id="GMT04373.1"/>
    </source>
</evidence>
<accession>A0AAV5UDJ3</accession>
<dbReference type="InterPro" id="IPR025807">
    <property type="entry name" value="Adrift-typ_MeTrfase"/>
</dbReference>
<evidence type="ECO:0000256" key="1">
    <source>
        <dbReference type="ARBA" id="ARBA00012770"/>
    </source>
</evidence>
<dbReference type="GO" id="GO:0006370">
    <property type="term" value="P:7-methylguanosine mRNA capping"/>
    <property type="evidence" value="ECO:0007669"/>
    <property type="project" value="TreeGrafter"/>
</dbReference>
<evidence type="ECO:0000256" key="5">
    <source>
        <dbReference type="ARBA" id="ARBA00022691"/>
    </source>
</evidence>
<evidence type="ECO:0000313" key="10">
    <source>
        <dbReference type="Proteomes" id="UP001432027"/>
    </source>
</evidence>
<dbReference type="Proteomes" id="UP001432027">
    <property type="component" value="Unassembled WGS sequence"/>
</dbReference>
<name>A0AAV5UDJ3_9BILA</name>
<feature type="domain" description="Adrift-type SAM-dependent 2'-O-MTase" evidence="8">
    <location>
        <begin position="92"/>
        <end position="305"/>
    </location>
</feature>
<keyword evidence="10" id="KW-1185">Reference proteome</keyword>
<dbReference type="InterPro" id="IPR002877">
    <property type="entry name" value="RNA_MeTrfase_FtsJ_dom"/>
</dbReference>
<comment type="catalytic activity">
    <reaction evidence="6">
        <text>a 5'-end (N(7)-methyl 5'-triphosphoguanosine)-(2'-O-methyl-ribonucleoside)-(ribonucleotide) in mRNA + S-adenosyl-L-methionine = a 5'-end (N(7)-methyl 5'-triphosphoguanosine)-(2'-O-methyl-ribonucleoside)-(2'-O-methyl-ribonucleotide) in mRNA + S-adenosyl-L-homocysteine + H(+)</text>
        <dbReference type="Rhea" id="RHEA:67024"/>
        <dbReference type="Rhea" id="RHEA-COMP:17169"/>
        <dbReference type="Rhea" id="RHEA-COMP:17170"/>
        <dbReference type="ChEBI" id="CHEBI:15378"/>
        <dbReference type="ChEBI" id="CHEBI:57856"/>
        <dbReference type="ChEBI" id="CHEBI:59789"/>
        <dbReference type="ChEBI" id="CHEBI:167612"/>
        <dbReference type="ChEBI" id="CHEBI:167614"/>
        <dbReference type="EC" id="2.1.1.296"/>
    </reaction>
</comment>
<dbReference type="AlphaFoldDB" id="A0AAV5UDJ3"/>
<dbReference type="GO" id="GO:0005634">
    <property type="term" value="C:nucleus"/>
    <property type="evidence" value="ECO:0007669"/>
    <property type="project" value="TreeGrafter"/>
</dbReference>
<evidence type="ECO:0000256" key="7">
    <source>
        <dbReference type="PROSITE-ProRule" id="PRU00946"/>
    </source>
</evidence>
<dbReference type="GO" id="GO:0032259">
    <property type="term" value="P:methylation"/>
    <property type="evidence" value="ECO:0007669"/>
    <property type="project" value="UniProtKB-KW"/>
</dbReference>
<evidence type="ECO:0000256" key="2">
    <source>
        <dbReference type="ARBA" id="ARBA00021134"/>
    </source>
</evidence>
<dbReference type="EC" id="2.1.1.296" evidence="1"/>
<feature type="active site" description="Proton acceptor" evidence="7">
    <location>
        <position position="258"/>
    </location>
</feature>
<proteinExistence type="predicted"/>
<dbReference type="PROSITE" id="PS51614">
    <property type="entry name" value="SAM_MT_ADRIFT"/>
    <property type="match status" value="1"/>
</dbReference>
<dbReference type="Gene3D" id="3.40.50.12760">
    <property type="match status" value="1"/>
</dbReference>
<dbReference type="GO" id="GO:0005737">
    <property type="term" value="C:cytoplasm"/>
    <property type="evidence" value="ECO:0007669"/>
    <property type="project" value="TreeGrafter"/>
</dbReference>
<keyword evidence="5 7" id="KW-0949">S-adenosyl-L-methionine</keyword>
<sequence length="673" mass="77840">DQSIMEVDDEAPFDLVKSLFDREFDLSIQSERILREDYLNEFKEKQSEIERDVNEVKHTISELCQEEEDRRKWRMNTQKTHLMGGLSRRLGRRHSNAFCKFYQILTRFPELIRTKNEGRGDKRDLFRSLHLCEVPGHFLSAIDHFIALFLPNLQWEWNANSLNPHYEYTKASDMFLDDQLIVDYPDRWIFGVDNSGDVRILAESLLQSNVSFDLVTADGSTYSQDDPENQESIVFEILLAEVNCALVSLRNGGSFVMKVYSSFTTRSSRLFALLINLFERVVIYKPPSSKSGNTERYLICLGFDREKSKGIHYEDDLPSLSRDDCEKILGSSRFFTSLQIQSMENNIDLFTSPSLSTEEVNILVDRAIERVMKQCHMHHLNKSDYSSSLFLNRESRPWKELFKDNHVERLKELEDPLRALQLLNDKQVEWVMADDGGMVEDACTEVEWTRDEMELLHKGSPSIISVDAPSHHGPILHSLFIDPELYTSLRSIDNHPTIFDVCSNGDPKPNENDYSELLRDERGFIQTSIDMMTTKRAWIRFLLYLISELESGSSSIKGVTLFSSSHSPSIHLFLSRFSVSLVAMLTILFYRVNIPHPTRRSDVIIEFDLPNYPEDIPQFLKENLVEILTRMASGGVDYLSFVPLGFISELHPLILFYNNEMIKRVICVKLSAL</sequence>
<dbReference type="InterPro" id="IPR050851">
    <property type="entry name" value="mRNA_Cap_2O-Ribose_MeTrfase"/>
</dbReference>
<dbReference type="GO" id="GO:0120550">
    <property type="term" value="F:methyltransferase cap2 activity"/>
    <property type="evidence" value="ECO:0007669"/>
    <property type="project" value="UniProtKB-EC"/>
</dbReference>
<evidence type="ECO:0000256" key="6">
    <source>
        <dbReference type="ARBA" id="ARBA00049477"/>
    </source>
</evidence>
<dbReference type="PANTHER" id="PTHR16121">
    <property type="entry name" value="CAP-SPECIFIC MRNA (NUCLEOSIDE-2'-O-)-METHYLTRANSFERASE 1-RELATED"/>
    <property type="match status" value="1"/>
</dbReference>
<feature type="binding site" evidence="7">
    <location>
        <position position="218"/>
    </location>
    <ligand>
        <name>S-adenosyl-L-methionine</name>
        <dbReference type="ChEBI" id="CHEBI:59789"/>
    </ligand>
</feature>
<evidence type="ECO:0000259" key="8">
    <source>
        <dbReference type="PROSITE" id="PS51614"/>
    </source>
</evidence>
<dbReference type="EMBL" id="BTSX01000006">
    <property type="protein sequence ID" value="GMT04373.1"/>
    <property type="molecule type" value="Genomic_DNA"/>
</dbReference>